<comment type="similarity">
    <text evidence="2">Belongs to the class-V pyridoxal-phosphate-dependent aminotransferase family. NifS/IscS subfamily.</text>
</comment>
<evidence type="ECO:0000256" key="6">
    <source>
        <dbReference type="ARBA" id="ARBA00023004"/>
    </source>
</evidence>
<proteinExistence type="inferred from homology"/>
<keyword evidence="4" id="KW-0479">Metal-binding</keyword>
<dbReference type="NCBIfam" id="NF002806">
    <property type="entry name" value="PRK02948.1"/>
    <property type="match status" value="1"/>
</dbReference>
<protein>
    <submittedName>
        <fullName evidence="10">Cysteine desulfurase</fullName>
    </submittedName>
</protein>
<evidence type="ECO:0000256" key="5">
    <source>
        <dbReference type="ARBA" id="ARBA00022898"/>
    </source>
</evidence>
<dbReference type="EMBL" id="CP089291">
    <property type="protein sequence ID" value="UOF89332.1"/>
    <property type="molecule type" value="Genomic_DNA"/>
</dbReference>
<dbReference type="Gene3D" id="3.90.1150.10">
    <property type="entry name" value="Aspartate Aminotransferase, domain 1"/>
    <property type="match status" value="1"/>
</dbReference>
<dbReference type="Proteomes" id="UP000830167">
    <property type="component" value="Chromosome"/>
</dbReference>
<dbReference type="SUPFAM" id="SSF53383">
    <property type="entry name" value="PLP-dependent transferases"/>
    <property type="match status" value="1"/>
</dbReference>
<organism evidence="10 11">
    <name type="scientific">Fodinisporobacter ferrooxydans</name>
    <dbReference type="NCBI Taxonomy" id="2901836"/>
    <lineage>
        <taxon>Bacteria</taxon>
        <taxon>Bacillati</taxon>
        <taxon>Bacillota</taxon>
        <taxon>Bacilli</taxon>
        <taxon>Bacillales</taxon>
        <taxon>Alicyclobacillaceae</taxon>
        <taxon>Fodinisporobacter</taxon>
    </lineage>
</organism>
<dbReference type="PIRSF" id="PIRSF005572">
    <property type="entry name" value="NifS"/>
    <property type="match status" value="1"/>
</dbReference>
<name>A0ABY4CIQ0_9BACL</name>
<keyword evidence="6" id="KW-0408">Iron</keyword>
<keyword evidence="5" id="KW-0663">Pyridoxal phosphate</keyword>
<dbReference type="InterPro" id="IPR015422">
    <property type="entry name" value="PyrdxlP-dep_Trfase_small"/>
</dbReference>
<dbReference type="RefSeq" id="WP_347436019.1">
    <property type="nucleotide sequence ID" value="NZ_CP089291.1"/>
</dbReference>
<dbReference type="Gene3D" id="3.40.640.10">
    <property type="entry name" value="Type I PLP-dependent aspartate aminotransferase-like (Major domain)"/>
    <property type="match status" value="1"/>
</dbReference>
<feature type="domain" description="Aminotransferase class V" evidence="9">
    <location>
        <begin position="6"/>
        <end position="370"/>
    </location>
</feature>
<evidence type="ECO:0000313" key="10">
    <source>
        <dbReference type="EMBL" id="UOF89332.1"/>
    </source>
</evidence>
<dbReference type="PANTHER" id="PTHR11601">
    <property type="entry name" value="CYSTEINE DESULFURYLASE FAMILY MEMBER"/>
    <property type="match status" value="1"/>
</dbReference>
<dbReference type="Gene3D" id="1.10.260.50">
    <property type="match status" value="1"/>
</dbReference>
<evidence type="ECO:0000259" key="9">
    <source>
        <dbReference type="Pfam" id="PF00266"/>
    </source>
</evidence>
<sequence length="392" mass="42667">MTDFGTYFDHAATTPVRPEVKTAMLPFFDIYFGNPGSLHQFGFSARDALEAARTTIAKTIGAHSKEIVFTASGTESNNLAIIGLAKRLHRLGKGNHIITSAIEHPSVLETCKNLQRSGFKVTFVPVDSSGRVNAEDVINAVEPETILVSIMHGNNVTGTMQPISEIGSRLKGSDVLFHCDAVQSYGKVPIDVSQWNVDLLTMNAHKIGGPKGVAALYIRKGIRLDPLIYGGGQERNMRSATQNVPGIVGFAKAAELANNEQMMEFQRLQDMRKRMIDRLLHTIPGCKINGDMDNCLPTHVNISIDQIEGQTLMLELDRLGFATSSGSACSSHDHEPSYVLLAMGKTNEIALESLRITLGKTTTRENVDALCAALEHIAGQLRLQAQVISGRF</sequence>
<comment type="cofactor">
    <cofactor evidence="1">
        <name>pyridoxal 5'-phosphate</name>
        <dbReference type="ChEBI" id="CHEBI:597326"/>
    </cofactor>
</comment>
<dbReference type="PANTHER" id="PTHR11601:SF34">
    <property type="entry name" value="CYSTEINE DESULFURASE"/>
    <property type="match status" value="1"/>
</dbReference>
<accession>A0ABY4CIQ0</accession>
<gene>
    <name evidence="10" type="ORF">LSG31_15680</name>
</gene>
<dbReference type="InterPro" id="IPR000192">
    <property type="entry name" value="Aminotrans_V_dom"/>
</dbReference>
<keyword evidence="3" id="KW-0808">Transferase</keyword>
<evidence type="ECO:0000256" key="7">
    <source>
        <dbReference type="ARBA" id="ARBA00023014"/>
    </source>
</evidence>
<dbReference type="InterPro" id="IPR015421">
    <property type="entry name" value="PyrdxlP-dep_Trfase_major"/>
</dbReference>
<evidence type="ECO:0000256" key="4">
    <source>
        <dbReference type="ARBA" id="ARBA00022723"/>
    </source>
</evidence>
<evidence type="ECO:0000256" key="2">
    <source>
        <dbReference type="ARBA" id="ARBA00006490"/>
    </source>
</evidence>
<dbReference type="InterPro" id="IPR015424">
    <property type="entry name" value="PyrdxlP-dep_Trfase"/>
</dbReference>
<evidence type="ECO:0000256" key="1">
    <source>
        <dbReference type="ARBA" id="ARBA00001933"/>
    </source>
</evidence>
<evidence type="ECO:0000256" key="8">
    <source>
        <dbReference type="ARBA" id="ARBA00050776"/>
    </source>
</evidence>
<keyword evidence="11" id="KW-1185">Reference proteome</keyword>
<dbReference type="Pfam" id="PF00266">
    <property type="entry name" value="Aminotran_5"/>
    <property type="match status" value="1"/>
</dbReference>
<dbReference type="InterPro" id="IPR016454">
    <property type="entry name" value="Cysteine_dSase"/>
</dbReference>
<reference evidence="10" key="1">
    <citation type="submission" date="2021-12" db="EMBL/GenBank/DDBJ databases">
        <title>Alicyclobacillaceae gen. nov., sp. nov., isolated from chalcocite enrichment system.</title>
        <authorList>
            <person name="Jiang Z."/>
        </authorList>
    </citation>
    <scope>NUCLEOTIDE SEQUENCE</scope>
    <source>
        <strain evidence="10">MYW30-H2</strain>
    </source>
</reference>
<comment type="catalytic activity">
    <reaction evidence="8">
        <text>(sulfur carrier)-H + L-cysteine = (sulfur carrier)-SH + L-alanine</text>
        <dbReference type="Rhea" id="RHEA:43892"/>
        <dbReference type="Rhea" id="RHEA-COMP:14737"/>
        <dbReference type="Rhea" id="RHEA-COMP:14739"/>
        <dbReference type="ChEBI" id="CHEBI:29917"/>
        <dbReference type="ChEBI" id="CHEBI:35235"/>
        <dbReference type="ChEBI" id="CHEBI:57972"/>
        <dbReference type="ChEBI" id="CHEBI:64428"/>
        <dbReference type="EC" id="2.8.1.7"/>
    </reaction>
</comment>
<evidence type="ECO:0000313" key="11">
    <source>
        <dbReference type="Proteomes" id="UP000830167"/>
    </source>
</evidence>
<keyword evidence="7" id="KW-0411">Iron-sulfur</keyword>
<evidence type="ECO:0000256" key="3">
    <source>
        <dbReference type="ARBA" id="ARBA00022679"/>
    </source>
</evidence>